<feature type="transmembrane region" description="Helical" evidence="1">
    <location>
        <begin position="120"/>
        <end position="138"/>
    </location>
</feature>
<organism evidence="2 3">
    <name type="scientific">Kibdelosporangium banguiense</name>
    <dbReference type="NCBI Taxonomy" id="1365924"/>
    <lineage>
        <taxon>Bacteria</taxon>
        <taxon>Bacillati</taxon>
        <taxon>Actinomycetota</taxon>
        <taxon>Actinomycetes</taxon>
        <taxon>Pseudonocardiales</taxon>
        <taxon>Pseudonocardiaceae</taxon>
        <taxon>Kibdelosporangium</taxon>
    </lineage>
</organism>
<dbReference type="RefSeq" id="WP_209637319.1">
    <property type="nucleotide sequence ID" value="NZ_JAGINW010000001.1"/>
</dbReference>
<keyword evidence="1" id="KW-0812">Transmembrane</keyword>
<evidence type="ECO:0000313" key="2">
    <source>
        <dbReference type="EMBL" id="MBP2322081.1"/>
    </source>
</evidence>
<keyword evidence="1" id="KW-1133">Transmembrane helix</keyword>
<dbReference type="EMBL" id="JAGINW010000001">
    <property type="protein sequence ID" value="MBP2322081.1"/>
    <property type="molecule type" value="Genomic_DNA"/>
</dbReference>
<evidence type="ECO:0008006" key="4">
    <source>
        <dbReference type="Google" id="ProtNLM"/>
    </source>
</evidence>
<feature type="transmembrane region" description="Helical" evidence="1">
    <location>
        <begin position="145"/>
        <end position="165"/>
    </location>
</feature>
<proteinExistence type="predicted"/>
<sequence length="211" mass="22502">MISLVRYLLADVLRTQRWVPPLLTYLVALMIIGPPTGPVLPTYAMAAAALVPIGMWLTVVVFHSEEPAQAAMTMAITGGFGRVWPAKVLTALLCTLVLGLVSLIWLTVTANQYEHVGVGFVDYVMTALAGVAFGTLISRPVLTKISWTALVGVGICLAQLLIRQAPPVNAMIDLYADRSPSPGPILVIAAETLVLSALVIGLAHVLARRRI</sequence>
<evidence type="ECO:0000313" key="3">
    <source>
        <dbReference type="Proteomes" id="UP001519332"/>
    </source>
</evidence>
<dbReference type="Proteomes" id="UP001519332">
    <property type="component" value="Unassembled WGS sequence"/>
</dbReference>
<keyword evidence="1" id="KW-0472">Membrane</keyword>
<feature type="transmembrane region" description="Helical" evidence="1">
    <location>
        <begin position="84"/>
        <end position="108"/>
    </location>
</feature>
<feature type="transmembrane region" description="Helical" evidence="1">
    <location>
        <begin position="185"/>
        <end position="207"/>
    </location>
</feature>
<protein>
    <recommendedName>
        <fullName evidence="4">ABC transporter</fullName>
    </recommendedName>
</protein>
<feature type="transmembrane region" description="Helical" evidence="1">
    <location>
        <begin position="18"/>
        <end position="37"/>
    </location>
</feature>
<feature type="transmembrane region" description="Helical" evidence="1">
    <location>
        <begin position="43"/>
        <end position="63"/>
    </location>
</feature>
<comment type="caution">
    <text evidence="2">The sequence shown here is derived from an EMBL/GenBank/DDBJ whole genome shotgun (WGS) entry which is preliminary data.</text>
</comment>
<gene>
    <name evidence="2" type="ORF">JOF56_002466</name>
</gene>
<reference evidence="2 3" key="1">
    <citation type="submission" date="2021-03" db="EMBL/GenBank/DDBJ databases">
        <title>Sequencing the genomes of 1000 actinobacteria strains.</title>
        <authorList>
            <person name="Klenk H.-P."/>
        </authorList>
    </citation>
    <scope>NUCLEOTIDE SEQUENCE [LARGE SCALE GENOMIC DNA]</scope>
    <source>
        <strain evidence="2 3">DSM 46670</strain>
    </source>
</reference>
<accession>A0ABS4TCC0</accession>
<keyword evidence="3" id="KW-1185">Reference proteome</keyword>
<name>A0ABS4TCC0_9PSEU</name>
<evidence type="ECO:0000256" key="1">
    <source>
        <dbReference type="SAM" id="Phobius"/>
    </source>
</evidence>